<dbReference type="Gene3D" id="3.10.450.590">
    <property type="match status" value="1"/>
</dbReference>
<feature type="domain" description="DUF3887" evidence="1">
    <location>
        <begin position="105"/>
        <end position="194"/>
    </location>
</feature>
<sequence length="207" mass="22461">MVGSFVVTVQHLHLRVRQILAEPGGDGELDPLALVRAAQEIRDHADVLLAETVQHARGAGRTWQEIGDILGVSRQAAFQRYGKPIHPRTGEAMSTTPLPGAADLARAIIDDLTRSRWAEVRAHFDDTMLAGLSEQELDQTWAQLAGVVGAYEGHGDTDVVRAGAFTVTNTPLRFEAGEFVARITFRDDRTVAGLYLLNPDAAGVTTR</sequence>
<dbReference type="EMBL" id="AP022620">
    <property type="protein sequence ID" value="BBZ75980.1"/>
    <property type="molecule type" value="Genomic_DNA"/>
</dbReference>
<keyword evidence="3" id="KW-1185">Reference proteome</keyword>
<proteinExistence type="predicted"/>
<dbReference type="Pfam" id="PF13026">
    <property type="entry name" value="DUF3887"/>
    <property type="match status" value="1"/>
</dbReference>
<evidence type="ECO:0000313" key="3">
    <source>
        <dbReference type="Proteomes" id="UP000467249"/>
    </source>
</evidence>
<dbReference type="RefSeq" id="WP_163803517.1">
    <property type="nucleotide sequence ID" value="NZ_AP022620.1"/>
</dbReference>
<dbReference type="AlphaFoldDB" id="A0A6N4W266"/>
<gene>
    <name evidence="2" type="ORF">MANY_13170</name>
</gene>
<organism evidence="2 3">
    <name type="scientific">Mycolicibacterium anyangense</name>
    <dbReference type="NCBI Taxonomy" id="1431246"/>
    <lineage>
        <taxon>Bacteria</taxon>
        <taxon>Bacillati</taxon>
        <taxon>Actinomycetota</taxon>
        <taxon>Actinomycetes</taxon>
        <taxon>Mycobacteriales</taxon>
        <taxon>Mycobacteriaceae</taxon>
        <taxon>Mycolicibacterium</taxon>
    </lineage>
</organism>
<protein>
    <recommendedName>
        <fullName evidence="1">DUF3887 domain-containing protein</fullName>
    </recommendedName>
</protein>
<dbReference type="KEGG" id="many:MANY_13170"/>
<evidence type="ECO:0000259" key="1">
    <source>
        <dbReference type="Pfam" id="PF13026"/>
    </source>
</evidence>
<name>A0A6N4W266_9MYCO</name>
<dbReference type="Proteomes" id="UP000467249">
    <property type="component" value="Chromosome"/>
</dbReference>
<dbReference type="InterPro" id="IPR024981">
    <property type="entry name" value="DUF3887"/>
</dbReference>
<evidence type="ECO:0000313" key="2">
    <source>
        <dbReference type="EMBL" id="BBZ75980.1"/>
    </source>
</evidence>
<accession>A0A6N4W266</accession>
<reference evidence="2 3" key="1">
    <citation type="journal article" date="2019" name="Emerg. Microbes Infect.">
        <title>Comprehensive subspecies identification of 175 nontuberculous mycobacteria species based on 7547 genomic profiles.</title>
        <authorList>
            <person name="Matsumoto Y."/>
            <person name="Kinjo T."/>
            <person name="Motooka D."/>
            <person name="Nabeya D."/>
            <person name="Jung N."/>
            <person name="Uechi K."/>
            <person name="Horii T."/>
            <person name="Iida T."/>
            <person name="Fujita J."/>
            <person name="Nakamura S."/>
        </authorList>
    </citation>
    <scope>NUCLEOTIDE SEQUENCE [LARGE SCALE GENOMIC DNA]</scope>
    <source>
        <strain evidence="2 3">JCM 30275</strain>
    </source>
</reference>